<protein>
    <submittedName>
        <fullName evidence="1">11315_t:CDS:1</fullName>
    </submittedName>
</protein>
<accession>A0ACA9K0S1</accession>
<organism evidence="1 2">
    <name type="scientific">Scutellospora calospora</name>
    <dbReference type="NCBI Taxonomy" id="85575"/>
    <lineage>
        <taxon>Eukaryota</taxon>
        <taxon>Fungi</taxon>
        <taxon>Fungi incertae sedis</taxon>
        <taxon>Mucoromycota</taxon>
        <taxon>Glomeromycotina</taxon>
        <taxon>Glomeromycetes</taxon>
        <taxon>Diversisporales</taxon>
        <taxon>Gigasporaceae</taxon>
        <taxon>Scutellospora</taxon>
    </lineage>
</organism>
<reference evidence="1" key="1">
    <citation type="submission" date="2021-06" db="EMBL/GenBank/DDBJ databases">
        <authorList>
            <person name="Kallberg Y."/>
            <person name="Tangrot J."/>
            <person name="Rosling A."/>
        </authorList>
    </citation>
    <scope>NUCLEOTIDE SEQUENCE</scope>
    <source>
        <strain evidence="1">AU212A</strain>
    </source>
</reference>
<evidence type="ECO:0000313" key="2">
    <source>
        <dbReference type="Proteomes" id="UP000789860"/>
    </source>
</evidence>
<comment type="caution">
    <text evidence="1">The sequence shown here is derived from an EMBL/GenBank/DDBJ whole genome shotgun (WGS) entry which is preliminary data.</text>
</comment>
<dbReference type="Proteomes" id="UP000789860">
    <property type="component" value="Unassembled WGS sequence"/>
</dbReference>
<evidence type="ECO:0000313" key="1">
    <source>
        <dbReference type="EMBL" id="CAG8443597.1"/>
    </source>
</evidence>
<dbReference type="EMBL" id="CAJVPM010000400">
    <property type="protein sequence ID" value="CAG8443597.1"/>
    <property type="molecule type" value="Genomic_DNA"/>
</dbReference>
<proteinExistence type="predicted"/>
<sequence>MLNLSLLPNEIFIMICEDHLYDESFTLFNFIMTNKENSKLVIPILYKYMKHNLKTVKHYLKLLYKELSKDDQNYIDMYVTEREYESSDDQVKIKKLVWDKGDNMFCYSSMIKLINAYQIFQYLFEDIHGTGIFMNLLINSNEKDLITGHYGSSIICDFNSNIFIKYYFDRDFSVEIKIANDIKYMYDEWEKLDKKEKTIFLPQVLVLIEIKKKYNDEITSFSKWTKKCVENPYGSKRKRNH</sequence>
<name>A0ACA9K0S1_9GLOM</name>
<keyword evidence="2" id="KW-1185">Reference proteome</keyword>
<gene>
    <name evidence="1" type="ORF">SCALOS_LOCUS788</name>
</gene>